<feature type="chain" id="PRO_5026748153" description="Poly(3-hydroxybutyrate) depolymerase" evidence="3">
    <location>
        <begin position="25"/>
        <end position="301"/>
    </location>
</feature>
<comment type="caution">
    <text evidence="4">The sequence shown here is derived from an EMBL/GenBank/DDBJ whole genome shotgun (WGS) entry which is preliminary data.</text>
</comment>
<evidence type="ECO:0000256" key="2">
    <source>
        <dbReference type="ARBA" id="ARBA00022801"/>
    </source>
</evidence>
<evidence type="ECO:0000313" key="5">
    <source>
        <dbReference type="Proteomes" id="UP000472676"/>
    </source>
</evidence>
<dbReference type="PANTHER" id="PTHR43037">
    <property type="entry name" value="UNNAMED PRODUCT-RELATED"/>
    <property type="match status" value="1"/>
</dbReference>
<dbReference type="GO" id="GO:0016787">
    <property type="term" value="F:hydrolase activity"/>
    <property type="evidence" value="ECO:0007669"/>
    <property type="project" value="UniProtKB-KW"/>
</dbReference>
<dbReference type="InterPro" id="IPR050955">
    <property type="entry name" value="Plant_Biomass_Hydrol_Est"/>
</dbReference>
<dbReference type="AlphaFoldDB" id="A0A6M2BWE4"/>
<evidence type="ECO:0008006" key="6">
    <source>
        <dbReference type="Google" id="ProtNLM"/>
    </source>
</evidence>
<proteinExistence type="predicted"/>
<accession>A0A6M2BWE4</accession>
<feature type="signal peptide" evidence="3">
    <location>
        <begin position="1"/>
        <end position="24"/>
    </location>
</feature>
<dbReference type="RefSeq" id="WP_166259506.1">
    <property type="nucleotide sequence ID" value="NZ_JAAMOW010000008.1"/>
</dbReference>
<dbReference type="InterPro" id="IPR029058">
    <property type="entry name" value="AB_hydrolase_fold"/>
</dbReference>
<keyword evidence="5" id="KW-1185">Reference proteome</keyword>
<evidence type="ECO:0000313" key="4">
    <source>
        <dbReference type="EMBL" id="NGY06299.1"/>
    </source>
</evidence>
<organism evidence="4 5">
    <name type="scientific">Solimonas terrae</name>
    <dbReference type="NCBI Taxonomy" id="1396819"/>
    <lineage>
        <taxon>Bacteria</taxon>
        <taxon>Pseudomonadati</taxon>
        <taxon>Pseudomonadota</taxon>
        <taxon>Gammaproteobacteria</taxon>
        <taxon>Nevskiales</taxon>
        <taxon>Nevskiaceae</taxon>
        <taxon>Solimonas</taxon>
    </lineage>
</organism>
<evidence type="ECO:0000256" key="1">
    <source>
        <dbReference type="ARBA" id="ARBA00022729"/>
    </source>
</evidence>
<evidence type="ECO:0000256" key="3">
    <source>
        <dbReference type="SAM" id="SignalP"/>
    </source>
</evidence>
<name>A0A6M2BWE4_9GAMM</name>
<keyword evidence="1 3" id="KW-0732">Signal</keyword>
<dbReference type="EMBL" id="JAAMOW010000008">
    <property type="protein sequence ID" value="NGY06299.1"/>
    <property type="molecule type" value="Genomic_DNA"/>
</dbReference>
<dbReference type="SUPFAM" id="SSF53474">
    <property type="entry name" value="alpha/beta-Hydrolases"/>
    <property type="match status" value="1"/>
</dbReference>
<dbReference type="Gene3D" id="3.40.50.1820">
    <property type="entry name" value="alpha/beta hydrolase"/>
    <property type="match status" value="1"/>
</dbReference>
<reference evidence="4 5" key="1">
    <citation type="journal article" date="2014" name="Int. J. Syst. Evol. Microbiol.">
        <title>Solimonas terrae sp. nov., isolated from soil.</title>
        <authorList>
            <person name="Kim S.J."/>
            <person name="Moon J.Y."/>
            <person name="Weon H.Y."/>
            <person name="Ahn J.H."/>
            <person name="Chen W.M."/>
            <person name="Kwon S.W."/>
        </authorList>
    </citation>
    <scope>NUCLEOTIDE SEQUENCE [LARGE SCALE GENOMIC DNA]</scope>
    <source>
        <strain evidence="4 5">KIS83-12</strain>
    </source>
</reference>
<dbReference type="Proteomes" id="UP000472676">
    <property type="component" value="Unassembled WGS sequence"/>
</dbReference>
<keyword evidence="2" id="KW-0378">Hydrolase</keyword>
<dbReference type="PANTHER" id="PTHR43037:SF5">
    <property type="entry name" value="FERULOYL ESTERASE"/>
    <property type="match status" value="1"/>
</dbReference>
<protein>
    <recommendedName>
        <fullName evidence="6">Poly(3-hydroxybutyrate) depolymerase</fullName>
    </recommendedName>
</protein>
<gene>
    <name evidence="4" type="ORF">G7Y85_16120</name>
</gene>
<sequence length="301" mass="32127">MRPVSLLAALAAVCLLSVIVAAQAAVTPEENVVVFARTITDQNINRRIVYLRPRVLPAQAPPAFLLLPYRGGAADDMADLVHAARLVRKYGTWVIVPEAFNGYWNYKMLLGSLTTPDDVKFLDHVIDDAIATYGIDAHRIYMGGYSGGAMMTIRYACEVPGRIAGGALVGAQMITTLAGKCDTSAPPAMMFINGDEDPVGAYDGSSTLMSAPASAAFWAQANGCNATPQREALPDVVDDGTQTVVDRYSGCTSGEAVRLYSVLGGGHTWPGTVDFSPSLGRTSQDFDASDAFMQFLLQFSR</sequence>